<sequence>MLSYIASALTTIIDYSYSLVFASPSSPTSPSSTSPPSPESHDFYKALEATLKEKSFKGKLLQHHPLDHEEHDYVPPDMTTRTPSTASSFSEDSDLKRVASAPPAYGGMKMYHPPSIPLAMNA</sequence>
<organism evidence="2 3">
    <name type="scientific">Spizellomyces punctatus (strain DAOM BR117)</name>
    <dbReference type="NCBI Taxonomy" id="645134"/>
    <lineage>
        <taxon>Eukaryota</taxon>
        <taxon>Fungi</taxon>
        <taxon>Fungi incertae sedis</taxon>
        <taxon>Chytridiomycota</taxon>
        <taxon>Chytridiomycota incertae sedis</taxon>
        <taxon>Chytridiomycetes</taxon>
        <taxon>Spizellomycetales</taxon>
        <taxon>Spizellomycetaceae</taxon>
        <taxon>Spizellomyces</taxon>
    </lineage>
</organism>
<dbReference type="Proteomes" id="UP000053201">
    <property type="component" value="Unassembled WGS sequence"/>
</dbReference>
<dbReference type="AlphaFoldDB" id="A0A0L0HC05"/>
<dbReference type="InParanoid" id="A0A0L0HC05"/>
<dbReference type="GeneID" id="27689449"/>
<dbReference type="RefSeq" id="XP_016606454.1">
    <property type="nucleotide sequence ID" value="XM_016754324.1"/>
</dbReference>
<proteinExistence type="predicted"/>
<dbReference type="OrthoDB" id="2120331at2759"/>
<gene>
    <name evidence="2" type="ORF">SPPG_06118</name>
</gene>
<feature type="region of interest" description="Disordered" evidence="1">
    <location>
        <begin position="67"/>
        <end position="112"/>
    </location>
</feature>
<evidence type="ECO:0000313" key="2">
    <source>
        <dbReference type="EMBL" id="KNC98414.1"/>
    </source>
</evidence>
<dbReference type="VEuPathDB" id="FungiDB:SPPG_06118"/>
<evidence type="ECO:0000313" key="3">
    <source>
        <dbReference type="Proteomes" id="UP000053201"/>
    </source>
</evidence>
<dbReference type="EMBL" id="KQ257460">
    <property type="protein sequence ID" value="KNC98414.1"/>
    <property type="molecule type" value="Genomic_DNA"/>
</dbReference>
<protein>
    <submittedName>
        <fullName evidence="2">Uncharacterized protein</fullName>
    </submittedName>
</protein>
<feature type="compositionally biased region" description="Low complexity" evidence="1">
    <location>
        <begin position="23"/>
        <end position="32"/>
    </location>
</feature>
<feature type="compositionally biased region" description="Polar residues" evidence="1">
    <location>
        <begin position="79"/>
        <end position="90"/>
    </location>
</feature>
<evidence type="ECO:0000256" key="1">
    <source>
        <dbReference type="SAM" id="MobiDB-lite"/>
    </source>
</evidence>
<keyword evidence="3" id="KW-1185">Reference proteome</keyword>
<accession>A0A0L0HC05</accession>
<feature type="region of interest" description="Disordered" evidence="1">
    <location>
        <begin position="23"/>
        <end position="42"/>
    </location>
</feature>
<name>A0A0L0HC05_SPIPD</name>
<reference evidence="2 3" key="1">
    <citation type="submission" date="2009-08" db="EMBL/GenBank/DDBJ databases">
        <title>The Genome Sequence of Spizellomyces punctatus strain DAOM BR117.</title>
        <authorList>
            <consortium name="The Broad Institute Genome Sequencing Platform"/>
            <person name="Russ C."/>
            <person name="Cuomo C."/>
            <person name="Shea T."/>
            <person name="Young S.K."/>
            <person name="Zeng Q."/>
            <person name="Koehrsen M."/>
            <person name="Haas B."/>
            <person name="Borodovsky M."/>
            <person name="Guigo R."/>
            <person name="Alvarado L."/>
            <person name="Berlin A."/>
            <person name="Bochicchio J."/>
            <person name="Borenstein D."/>
            <person name="Chapman S."/>
            <person name="Chen Z."/>
            <person name="Engels R."/>
            <person name="Freedman E."/>
            <person name="Gellesch M."/>
            <person name="Goldberg J."/>
            <person name="Griggs A."/>
            <person name="Gujja S."/>
            <person name="Heiman D."/>
            <person name="Hepburn T."/>
            <person name="Howarth C."/>
            <person name="Jen D."/>
            <person name="Larson L."/>
            <person name="Lewis B."/>
            <person name="Mehta T."/>
            <person name="Park D."/>
            <person name="Pearson M."/>
            <person name="Roberts A."/>
            <person name="Saif S."/>
            <person name="Shenoy N."/>
            <person name="Sisk P."/>
            <person name="Stolte C."/>
            <person name="Sykes S."/>
            <person name="Thomson T."/>
            <person name="Walk T."/>
            <person name="White J."/>
            <person name="Yandava C."/>
            <person name="Burger G."/>
            <person name="Gray M.W."/>
            <person name="Holland P.W.H."/>
            <person name="King N."/>
            <person name="Lang F.B.F."/>
            <person name="Roger A.J."/>
            <person name="Ruiz-Trillo I."/>
            <person name="Lander E."/>
            <person name="Nusbaum C."/>
        </authorList>
    </citation>
    <scope>NUCLEOTIDE SEQUENCE [LARGE SCALE GENOMIC DNA]</scope>
    <source>
        <strain evidence="2 3">DAOM BR117</strain>
    </source>
</reference>